<evidence type="ECO:0000313" key="2">
    <source>
        <dbReference type="Proteomes" id="UP001500707"/>
    </source>
</evidence>
<dbReference type="Proteomes" id="UP001500707">
    <property type="component" value="Unassembled WGS sequence"/>
</dbReference>
<gene>
    <name evidence="1" type="ORF">GCM10022295_16960</name>
</gene>
<name>A0ABP6VKJ0_9ACTN</name>
<reference evidence="2" key="1">
    <citation type="journal article" date="2019" name="Int. J. Syst. Evol. Microbiol.">
        <title>The Global Catalogue of Microorganisms (GCM) 10K type strain sequencing project: providing services to taxonomists for standard genome sequencing and annotation.</title>
        <authorList>
            <consortium name="The Broad Institute Genomics Platform"/>
            <consortium name="The Broad Institute Genome Sequencing Center for Infectious Disease"/>
            <person name="Wu L."/>
            <person name="Ma J."/>
        </authorList>
    </citation>
    <scope>NUCLEOTIDE SEQUENCE [LARGE SCALE GENOMIC DNA]</scope>
    <source>
        <strain evidence="2">JCM 17656</strain>
    </source>
</reference>
<accession>A0ABP6VKJ0</accession>
<evidence type="ECO:0000313" key="1">
    <source>
        <dbReference type="EMBL" id="GAA3535655.1"/>
    </source>
</evidence>
<comment type="caution">
    <text evidence="1">The sequence shown here is derived from an EMBL/GenBank/DDBJ whole genome shotgun (WGS) entry which is preliminary data.</text>
</comment>
<protein>
    <submittedName>
        <fullName evidence="1">Uncharacterized protein</fullName>
    </submittedName>
</protein>
<dbReference type="EMBL" id="BAABCE010000003">
    <property type="protein sequence ID" value="GAA3535655.1"/>
    <property type="molecule type" value="Genomic_DNA"/>
</dbReference>
<organism evidence="1 2">
    <name type="scientific">Streptomyces osmaniensis</name>
    <dbReference type="NCBI Taxonomy" id="593134"/>
    <lineage>
        <taxon>Bacteria</taxon>
        <taxon>Bacillati</taxon>
        <taxon>Actinomycetota</taxon>
        <taxon>Actinomycetes</taxon>
        <taxon>Kitasatosporales</taxon>
        <taxon>Streptomycetaceae</taxon>
        <taxon>Streptomyces</taxon>
    </lineage>
</organism>
<keyword evidence="2" id="KW-1185">Reference proteome</keyword>
<proteinExistence type="predicted"/>
<sequence>MSGTGAAAACLMCGATTNGGSRQSIRHAVEGDLMRKWTAALAAAGALALVFTTSQSASAAGHGRGWYGVWADGVNVRDMNEGNCATSPSTANCPSIVGQINSWDEVFVHCQIQGQSVGGNPYWVMVSPRGWDKYGIMSSYYIENSSNWIDGVPGSNGCAI</sequence>